<gene>
    <name evidence="2" type="ORF">BO82DRAFT_124132</name>
</gene>
<name>A0A319DK36_9EURO</name>
<evidence type="ECO:0000313" key="3">
    <source>
        <dbReference type="Proteomes" id="UP000248340"/>
    </source>
</evidence>
<keyword evidence="1" id="KW-1133">Transmembrane helix</keyword>
<organism evidence="2 3">
    <name type="scientific">Aspergillus uvarum CBS 121591</name>
    <dbReference type="NCBI Taxonomy" id="1448315"/>
    <lineage>
        <taxon>Eukaryota</taxon>
        <taxon>Fungi</taxon>
        <taxon>Dikarya</taxon>
        <taxon>Ascomycota</taxon>
        <taxon>Pezizomycotina</taxon>
        <taxon>Eurotiomycetes</taxon>
        <taxon>Eurotiomycetidae</taxon>
        <taxon>Eurotiales</taxon>
        <taxon>Aspergillaceae</taxon>
        <taxon>Aspergillus</taxon>
        <taxon>Aspergillus subgen. Circumdati</taxon>
    </lineage>
</organism>
<proteinExistence type="predicted"/>
<feature type="transmembrane region" description="Helical" evidence="1">
    <location>
        <begin position="12"/>
        <end position="34"/>
    </location>
</feature>
<dbReference type="RefSeq" id="XP_025490032.1">
    <property type="nucleotide sequence ID" value="XM_025629910.1"/>
</dbReference>
<dbReference type="VEuPathDB" id="FungiDB:BO82DRAFT_124132"/>
<accession>A0A319DK36</accession>
<keyword evidence="3" id="KW-1185">Reference proteome</keyword>
<dbReference type="AlphaFoldDB" id="A0A319DK36"/>
<dbReference type="Proteomes" id="UP000248340">
    <property type="component" value="Unassembled WGS sequence"/>
</dbReference>
<reference evidence="2 3" key="1">
    <citation type="submission" date="2016-12" db="EMBL/GenBank/DDBJ databases">
        <title>The genomes of Aspergillus section Nigri reveals drivers in fungal speciation.</title>
        <authorList>
            <consortium name="DOE Joint Genome Institute"/>
            <person name="Vesth T.C."/>
            <person name="Nybo J."/>
            <person name="Theobald S."/>
            <person name="Brandl J."/>
            <person name="Frisvad J.C."/>
            <person name="Nielsen K.F."/>
            <person name="Lyhne E.K."/>
            <person name="Kogle M.E."/>
            <person name="Kuo A."/>
            <person name="Riley R."/>
            <person name="Clum A."/>
            <person name="Nolan M."/>
            <person name="Lipzen A."/>
            <person name="Salamov A."/>
            <person name="Henrissat B."/>
            <person name="Wiebenga A."/>
            <person name="De Vries R.P."/>
            <person name="Grigoriev I.V."/>
            <person name="Mortensen U.H."/>
            <person name="Andersen M.R."/>
            <person name="Baker S.E."/>
        </authorList>
    </citation>
    <scope>NUCLEOTIDE SEQUENCE [LARGE SCALE GENOMIC DNA]</scope>
    <source>
        <strain evidence="2 3">CBS 121591</strain>
    </source>
</reference>
<evidence type="ECO:0000256" key="1">
    <source>
        <dbReference type="SAM" id="Phobius"/>
    </source>
</evidence>
<dbReference type="EMBL" id="KZ821715">
    <property type="protein sequence ID" value="PYH79832.1"/>
    <property type="molecule type" value="Genomic_DNA"/>
</dbReference>
<sequence>MGNWKTFKSRGFCWRTTWTIFQYLAGFLFVSWGLEIVRLPRYKLERITLYQQSPMWCNLENIPPVLRRSGRAPALALSFFRPAKLFSYDRYMSQVRARRLRSSVWCTGLAARPPQLAVWVRVPAAAAFFFCSVLRSFPEKRYILRQPRGFESQERARKIARSVSLVARTLTKPVNTHEGELCAFSAARTCNESALESKGRLGGGPT</sequence>
<protein>
    <submittedName>
        <fullName evidence="2">Uncharacterized protein</fullName>
    </submittedName>
</protein>
<dbReference type="GeneID" id="37132651"/>
<evidence type="ECO:0000313" key="2">
    <source>
        <dbReference type="EMBL" id="PYH79832.1"/>
    </source>
</evidence>
<keyword evidence="1" id="KW-0812">Transmembrane</keyword>
<keyword evidence="1" id="KW-0472">Membrane</keyword>